<name>A0AAW4NME0_9BACT</name>
<keyword evidence="1" id="KW-0802">TPR repeat</keyword>
<dbReference type="Proteomes" id="UP001196873">
    <property type="component" value="Unassembled WGS sequence"/>
</dbReference>
<dbReference type="PANTHER" id="PTHR44117">
    <property type="entry name" value="INTRAFLAGELLAR TRANSPORT PROTEIN 88 HOMOLOG"/>
    <property type="match status" value="1"/>
</dbReference>
<organism evidence="2 3">
    <name type="scientific">Segatella salivae</name>
    <dbReference type="NCBI Taxonomy" id="228604"/>
    <lineage>
        <taxon>Bacteria</taxon>
        <taxon>Pseudomonadati</taxon>
        <taxon>Bacteroidota</taxon>
        <taxon>Bacteroidia</taxon>
        <taxon>Bacteroidales</taxon>
        <taxon>Prevotellaceae</taxon>
        <taxon>Segatella</taxon>
    </lineage>
</organism>
<dbReference type="Pfam" id="PF13414">
    <property type="entry name" value="TPR_11"/>
    <property type="match status" value="1"/>
</dbReference>
<dbReference type="InterPro" id="IPR019734">
    <property type="entry name" value="TPR_rpt"/>
</dbReference>
<dbReference type="SMART" id="SM00028">
    <property type="entry name" value="TPR"/>
    <property type="match status" value="1"/>
</dbReference>
<feature type="repeat" description="TPR" evidence="1">
    <location>
        <begin position="246"/>
        <end position="279"/>
    </location>
</feature>
<dbReference type="GO" id="GO:0005814">
    <property type="term" value="C:centriole"/>
    <property type="evidence" value="ECO:0007669"/>
    <property type="project" value="TreeGrafter"/>
</dbReference>
<sequence>MKGRILISFLLVSFVFSFQGYGQDARKMAKKLNAGIDRKLDSLTVIKADTIAYYKAIKHLMRDAVLCDHFDTMADKKGRSNPRYRFLNQKRLSSFLPLLVDAGMYEYGLRKNDEAMQYFKLYLDCIDGPLFHGNDNHRGLVAYYVSLLSYGKENYAEAERYADIALKDANYAKGAAEIKINCMKTHLYTEVDSAKYITALTSLYDMAPSNDIYYKMLIDYYSGLKDKQQQLAKFAEMDLQKHPKNRRAWVLKGDIEMQKKRWDDAISSFKQAIAIDSNYVQAVYNIGVCYVSKAEELRDSLMNGRRKLPKKDRNQVKELYQTARTWLVQTSVLDDKQQIVAWKRLLNEVDKVLGLQTK</sequence>
<evidence type="ECO:0000313" key="2">
    <source>
        <dbReference type="EMBL" id="MBW4865976.1"/>
    </source>
</evidence>
<dbReference type="GO" id="GO:0019894">
    <property type="term" value="F:kinesin binding"/>
    <property type="evidence" value="ECO:0007669"/>
    <property type="project" value="TreeGrafter"/>
</dbReference>
<proteinExistence type="predicted"/>
<comment type="caution">
    <text evidence="2">The sequence shown here is derived from an EMBL/GenBank/DDBJ whole genome shotgun (WGS) entry which is preliminary data.</text>
</comment>
<accession>A0AAW4NME0</accession>
<dbReference type="PANTHER" id="PTHR44117:SF1">
    <property type="entry name" value="INTRAFLAGELLAR TRANSPORT PROTEIN 88 HOMOLOG"/>
    <property type="match status" value="1"/>
</dbReference>
<dbReference type="EMBL" id="JAHXRF010000011">
    <property type="protein sequence ID" value="MBW4865976.1"/>
    <property type="molecule type" value="Genomic_DNA"/>
</dbReference>
<dbReference type="RefSeq" id="WP_219427857.1">
    <property type="nucleotide sequence ID" value="NZ_JAHXRD010000011.1"/>
</dbReference>
<gene>
    <name evidence="2" type="ORF">KZY68_08155</name>
</gene>
<reference evidence="2" key="1">
    <citation type="submission" date="2021-07" db="EMBL/GenBank/DDBJ databases">
        <title>Genomic diversity and antimicrobial resistance of Prevotella spp. isolated from chronic lung disease airways.</title>
        <authorList>
            <person name="Webb K.A."/>
            <person name="Olagoke O.S."/>
            <person name="Baird T."/>
            <person name="Neill J."/>
            <person name="Pham A."/>
            <person name="Wells T.J."/>
            <person name="Ramsay K.A."/>
            <person name="Bell S.C."/>
            <person name="Sarovich D.S."/>
            <person name="Price E.P."/>
        </authorList>
    </citation>
    <scope>NUCLEOTIDE SEQUENCE</scope>
    <source>
        <strain evidence="2">SCHI0047.S.3</strain>
    </source>
</reference>
<evidence type="ECO:0000256" key="1">
    <source>
        <dbReference type="PROSITE-ProRule" id="PRU00339"/>
    </source>
</evidence>
<dbReference type="PROSITE" id="PS50005">
    <property type="entry name" value="TPR"/>
    <property type="match status" value="1"/>
</dbReference>
<evidence type="ECO:0000313" key="3">
    <source>
        <dbReference type="Proteomes" id="UP001196873"/>
    </source>
</evidence>
<protein>
    <submittedName>
        <fullName evidence="2">Tetratricopeptide repeat protein</fullName>
    </submittedName>
</protein>
<dbReference type="AlphaFoldDB" id="A0AAW4NME0"/>